<keyword evidence="2 3" id="KW-0413">Isomerase</keyword>
<keyword evidence="8" id="KW-1185">Reference proteome</keyword>
<feature type="domain" description="PurE" evidence="6">
    <location>
        <begin position="2"/>
        <end position="151"/>
    </location>
</feature>
<dbReference type="Proteomes" id="UP000659630">
    <property type="component" value="Unassembled WGS sequence"/>
</dbReference>
<keyword evidence="7" id="KW-0456">Lyase</keyword>
<dbReference type="EC" id="5.4.99.18" evidence="3 4"/>
<organism evidence="7 8">
    <name type="scientific">Anaerofilum hominis</name>
    <dbReference type="NCBI Taxonomy" id="2763016"/>
    <lineage>
        <taxon>Bacteria</taxon>
        <taxon>Bacillati</taxon>
        <taxon>Bacillota</taxon>
        <taxon>Clostridia</taxon>
        <taxon>Eubacteriales</taxon>
        <taxon>Oscillospiraceae</taxon>
        <taxon>Anaerofilum</taxon>
    </lineage>
</organism>
<dbReference type="PIRSF" id="PIRSF001338">
    <property type="entry name" value="AIR_carboxylase"/>
    <property type="match status" value="1"/>
</dbReference>
<proteinExistence type="inferred from homology"/>
<dbReference type="Gene3D" id="3.40.50.1970">
    <property type="match status" value="1"/>
</dbReference>
<comment type="function">
    <text evidence="3 4">Catalyzes the conversion of N5-carboxyaminoimidazole ribonucleotide (N5-CAIR) to 4-carboxy-5-aminoimidazole ribonucleotide (CAIR).</text>
</comment>
<accession>A0A923RFI3</accession>
<dbReference type="NCBIfam" id="TIGR01162">
    <property type="entry name" value="purE"/>
    <property type="match status" value="1"/>
</dbReference>
<reference evidence="7" key="1">
    <citation type="submission" date="2020-08" db="EMBL/GenBank/DDBJ databases">
        <title>Genome public.</title>
        <authorList>
            <person name="Liu C."/>
            <person name="Sun Q."/>
        </authorList>
    </citation>
    <scope>NUCLEOTIDE SEQUENCE</scope>
    <source>
        <strain evidence="7">BX8</strain>
    </source>
</reference>
<dbReference type="PANTHER" id="PTHR23046">
    <property type="entry name" value="PHOSPHORIBOSYLAMINOIMIDAZOLE CARBOXYLASE CATALYTIC SUBUNIT"/>
    <property type="match status" value="1"/>
</dbReference>
<comment type="pathway">
    <text evidence="3 4">Purine metabolism; IMP biosynthesis via de novo pathway; 5-amino-1-(5-phospho-D-ribosyl)imidazole-4-carboxylate from 5-amino-1-(5-phospho-D-ribosyl)imidazole (N5-CAIR route): step 2/2.</text>
</comment>
<comment type="similarity">
    <text evidence="3">Belongs to the AIR carboxylase family. Class I subfamily.</text>
</comment>
<sequence length="167" mass="17420">MKKVGILMGSDTDLPVVQKAIDVLRELEVPFEAHVMSAHRTPKAAAEFSEKALENGFGVLIGAAGMAAHLAGALAANTVLPVIGLPIRGGAADGMDALLATVEMPWGIPVATVAIDGGKNAGLLAAEILAVEDEALRGRLRARRDAEAERLRAKDAKLQQTLADQLK</sequence>
<evidence type="ECO:0000313" key="8">
    <source>
        <dbReference type="Proteomes" id="UP000659630"/>
    </source>
</evidence>
<dbReference type="PANTHER" id="PTHR23046:SF2">
    <property type="entry name" value="PHOSPHORIBOSYLAMINOIMIDAZOLE CARBOXYLASE"/>
    <property type="match status" value="1"/>
</dbReference>
<dbReference type="InterPro" id="IPR000031">
    <property type="entry name" value="PurE_dom"/>
</dbReference>
<evidence type="ECO:0000256" key="4">
    <source>
        <dbReference type="PIRNR" id="PIRNR001338"/>
    </source>
</evidence>
<dbReference type="InterPro" id="IPR033747">
    <property type="entry name" value="PurE_ClassI"/>
</dbReference>
<dbReference type="AlphaFoldDB" id="A0A923RFI3"/>
<evidence type="ECO:0000256" key="5">
    <source>
        <dbReference type="PIRSR" id="PIRSR001338-1"/>
    </source>
</evidence>
<evidence type="ECO:0000256" key="3">
    <source>
        <dbReference type="HAMAP-Rule" id="MF_01929"/>
    </source>
</evidence>
<dbReference type="RefSeq" id="WP_186888858.1">
    <property type="nucleotide sequence ID" value="NZ_JACONZ010000005.1"/>
</dbReference>
<dbReference type="GO" id="GO:0034023">
    <property type="term" value="F:5-(carboxyamino)imidazole ribonucleotide mutase activity"/>
    <property type="evidence" value="ECO:0007669"/>
    <property type="project" value="UniProtKB-UniRule"/>
</dbReference>
<dbReference type="InterPro" id="IPR024694">
    <property type="entry name" value="PurE_prokaryotes"/>
</dbReference>
<gene>
    <name evidence="3 7" type="primary">purE</name>
    <name evidence="7" type="ORF">H8S23_13375</name>
</gene>
<feature type="binding site" evidence="3 5">
    <location>
        <position position="13"/>
    </location>
    <ligand>
        <name>substrate</name>
    </ligand>
</feature>
<keyword evidence="1 3" id="KW-0658">Purine biosynthesis</keyword>
<comment type="catalytic activity">
    <reaction evidence="3 4">
        <text>5-carboxyamino-1-(5-phospho-D-ribosyl)imidazole + H(+) = 5-amino-1-(5-phospho-D-ribosyl)imidazole-4-carboxylate</text>
        <dbReference type="Rhea" id="RHEA:13193"/>
        <dbReference type="ChEBI" id="CHEBI:15378"/>
        <dbReference type="ChEBI" id="CHEBI:58730"/>
        <dbReference type="ChEBI" id="CHEBI:77657"/>
        <dbReference type="EC" id="5.4.99.18"/>
    </reaction>
</comment>
<evidence type="ECO:0000256" key="1">
    <source>
        <dbReference type="ARBA" id="ARBA00022755"/>
    </source>
</evidence>
<feature type="binding site" evidence="3 5">
    <location>
        <position position="40"/>
    </location>
    <ligand>
        <name>substrate</name>
    </ligand>
</feature>
<comment type="caution">
    <text evidence="7">The sequence shown here is derived from an EMBL/GenBank/DDBJ whole genome shotgun (WGS) entry which is preliminary data.</text>
</comment>
<evidence type="ECO:0000256" key="2">
    <source>
        <dbReference type="ARBA" id="ARBA00023235"/>
    </source>
</evidence>
<evidence type="ECO:0000313" key="7">
    <source>
        <dbReference type="EMBL" id="MBC5582499.1"/>
    </source>
</evidence>
<dbReference type="EMBL" id="JACONZ010000005">
    <property type="protein sequence ID" value="MBC5582499.1"/>
    <property type="molecule type" value="Genomic_DNA"/>
</dbReference>
<dbReference type="HAMAP" id="MF_01929">
    <property type="entry name" value="PurE_classI"/>
    <property type="match status" value="1"/>
</dbReference>
<dbReference type="GO" id="GO:0006189">
    <property type="term" value="P:'de novo' IMP biosynthetic process"/>
    <property type="evidence" value="ECO:0007669"/>
    <property type="project" value="UniProtKB-UniRule"/>
</dbReference>
<evidence type="ECO:0000259" key="6">
    <source>
        <dbReference type="SMART" id="SM01001"/>
    </source>
</evidence>
<dbReference type="Pfam" id="PF00731">
    <property type="entry name" value="AIRC"/>
    <property type="match status" value="1"/>
</dbReference>
<name>A0A923RFI3_9FIRM</name>
<protein>
    <recommendedName>
        <fullName evidence="3 4">N5-carboxyaminoimidazole ribonucleotide mutase</fullName>
        <shortName evidence="3 4">N5-CAIR mutase</shortName>
        <ecNumber evidence="3 4">5.4.99.18</ecNumber>
    </recommendedName>
    <alternativeName>
        <fullName evidence="3">5-(carboxyamino)imidazole ribonucleotide mutase</fullName>
    </alternativeName>
</protein>
<feature type="binding site" evidence="3 5">
    <location>
        <position position="10"/>
    </location>
    <ligand>
        <name>substrate</name>
    </ligand>
</feature>
<dbReference type="SMART" id="SM01001">
    <property type="entry name" value="AIRC"/>
    <property type="match status" value="1"/>
</dbReference>
<dbReference type="SUPFAM" id="SSF52255">
    <property type="entry name" value="N5-CAIR mutase (phosphoribosylaminoimidazole carboxylase, PurE)"/>
    <property type="match status" value="1"/>
</dbReference>
<dbReference type="GO" id="GO:0016829">
    <property type="term" value="F:lyase activity"/>
    <property type="evidence" value="ECO:0007669"/>
    <property type="project" value="UniProtKB-KW"/>
</dbReference>